<dbReference type="Proteomes" id="UP000269265">
    <property type="component" value="Unassembled WGS sequence"/>
</dbReference>
<keyword evidence="4" id="KW-1185">Reference proteome</keyword>
<dbReference type="InterPro" id="IPR011050">
    <property type="entry name" value="Pectin_lyase_fold/virulence"/>
</dbReference>
<organism evidence="3 4">
    <name type="scientific">Aquabacterium soli</name>
    <dbReference type="NCBI Taxonomy" id="2493092"/>
    <lineage>
        <taxon>Bacteria</taxon>
        <taxon>Pseudomonadati</taxon>
        <taxon>Pseudomonadota</taxon>
        <taxon>Betaproteobacteria</taxon>
        <taxon>Burkholderiales</taxon>
        <taxon>Aquabacterium</taxon>
    </lineage>
</organism>
<feature type="compositionally biased region" description="Low complexity" evidence="1">
    <location>
        <begin position="1675"/>
        <end position="1695"/>
    </location>
</feature>
<evidence type="ECO:0000256" key="1">
    <source>
        <dbReference type="SAM" id="MobiDB-lite"/>
    </source>
</evidence>
<dbReference type="GO" id="GO:0003824">
    <property type="term" value="F:catalytic activity"/>
    <property type="evidence" value="ECO:0007669"/>
    <property type="project" value="UniProtKB-ARBA"/>
</dbReference>
<dbReference type="SMART" id="SM00912">
    <property type="entry name" value="Haemagg_act"/>
    <property type="match status" value="1"/>
</dbReference>
<dbReference type="RefSeq" id="WP_125242965.1">
    <property type="nucleotide sequence ID" value="NZ_RSED01000006.1"/>
</dbReference>
<dbReference type="Pfam" id="PF13332">
    <property type="entry name" value="Fil_haemagg_2"/>
    <property type="match status" value="5"/>
</dbReference>
<dbReference type="EMBL" id="RSED01000006">
    <property type="protein sequence ID" value="RRS04591.1"/>
    <property type="molecule type" value="Genomic_DNA"/>
</dbReference>
<reference evidence="3 4" key="1">
    <citation type="submission" date="2018-12" db="EMBL/GenBank/DDBJ databases">
        <title>The whole draft genome of Aquabacterium sp. SJQ9.</title>
        <authorList>
            <person name="Sun L."/>
            <person name="Gao X."/>
            <person name="Chen W."/>
            <person name="Huang K."/>
        </authorList>
    </citation>
    <scope>NUCLEOTIDE SEQUENCE [LARGE SCALE GENOMIC DNA]</scope>
    <source>
        <strain evidence="3 4">SJQ9</strain>
    </source>
</reference>
<evidence type="ECO:0000313" key="4">
    <source>
        <dbReference type="Proteomes" id="UP000269265"/>
    </source>
</evidence>
<proteinExistence type="predicted"/>
<feature type="region of interest" description="Disordered" evidence="1">
    <location>
        <begin position="1330"/>
        <end position="1380"/>
    </location>
</feature>
<dbReference type="OrthoDB" id="5666689at2"/>
<feature type="compositionally biased region" description="Low complexity" evidence="1">
    <location>
        <begin position="1577"/>
        <end position="1592"/>
    </location>
</feature>
<dbReference type="NCBIfam" id="TIGR01731">
    <property type="entry name" value="fil_hemag_20aa"/>
    <property type="match status" value="4"/>
</dbReference>
<evidence type="ECO:0000313" key="3">
    <source>
        <dbReference type="EMBL" id="RRS04591.1"/>
    </source>
</evidence>
<dbReference type="InterPro" id="IPR010069">
    <property type="entry name" value="CdiA_FHA1_rpt"/>
</dbReference>
<feature type="region of interest" description="Disordered" evidence="1">
    <location>
        <begin position="1159"/>
        <end position="1187"/>
    </location>
</feature>
<feature type="compositionally biased region" description="Low complexity" evidence="1">
    <location>
        <begin position="1454"/>
        <end position="1464"/>
    </location>
</feature>
<feature type="domain" description="Filamentous haemagglutinin FhaB/tRNA nuclease CdiA-like TPS" evidence="2">
    <location>
        <begin position="71"/>
        <end position="193"/>
    </location>
</feature>
<dbReference type="InterPro" id="IPR008638">
    <property type="entry name" value="FhaB/CdiA-like_TPS"/>
</dbReference>
<feature type="region of interest" description="Disordered" evidence="1">
    <location>
        <begin position="1675"/>
        <end position="1709"/>
    </location>
</feature>
<dbReference type="InterPro" id="IPR024973">
    <property type="entry name" value="ESPR"/>
</dbReference>
<feature type="compositionally biased region" description="Gly residues" evidence="1">
    <location>
        <begin position="1931"/>
        <end position="1949"/>
    </location>
</feature>
<accession>A0A426VCJ0</accession>
<feature type="compositionally biased region" description="Low complexity" evidence="1">
    <location>
        <begin position="1159"/>
        <end position="1177"/>
    </location>
</feature>
<protein>
    <submittedName>
        <fullName evidence="3">Filamentous hemagglutinin N-terminal domain-containing protein</fullName>
    </submittedName>
</protein>
<feature type="compositionally biased region" description="Polar residues" evidence="1">
    <location>
        <begin position="1178"/>
        <end position="1187"/>
    </location>
</feature>
<feature type="compositionally biased region" description="Polar residues" evidence="1">
    <location>
        <begin position="1365"/>
        <end position="1380"/>
    </location>
</feature>
<dbReference type="InterPro" id="IPR012334">
    <property type="entry name" value="Pectin_lyas_fold"/>
</dbReference>
<feature type="compositionally biased region" description="Low complexity" evidence="1">
    <location>
        <begin position="1950"/>
        <end position="1973"/>
    </location>
</feature>
<feature type="region of interest" description="Disordered" evidence="1">
    <location>
        <begin position="1825"/>
        <end position="1973"/>
    </location>
</feature>
<comment type="caution">
    <text evidence="3">The sequence shown here is derived from an EMBL/GenBank/DDBJ whole genome shotgun (WGS) entry which is preliminary data.</text>
</comment>
<name>A0A426VCJ0_9BURK</name>
<gene>
    <name evidence="3" type="ORF">EIP75_09200</name>
</gene>
<evidence type="ECO:0000259" key="2">
    <source>
        <dbReference type="SMART" id="SM00912"/>
    </source>
</evidence>
<feature type="compositionally biased region" description="Polar residues" evidence="1">
    <location>
        <begin position="1888"/>
        <end position="1909"/>
    </location>
</feature>
<dbReference type="Gene3D" id="2.160.20.10">
    <property type="entry name" value="Single-stranded right-handed beta-helix, Pectin lyase-like"/>
    <property type="match status" value="1"/>
</dbReference>
<feature type="compositionally biased region" description="Low complexity" evidence="1">
    <location>
        <begin position="1337"/>
        <end position="1364"/>
    </location>
</feature>
<dbReference type="SUPFAM" id="SSF51126">
    <property type="entry name" value="Pectin lyase-like"/>
    <property type="match status" value="1"/>
</dbReference>
<feature type="compositionally biased region" description="Low complexity" evidence="1">
    <location>
        <begin position="1827"/>
        <end position="1872"/>
    </location>
</feature>
<dbReference type="InterPro" id="IPR025157">
    <property type="entry name" value="Hemagglutinin_rpt"/>
</dbReference>
<feature type="compositionally biased region" description="Polar residues" evidence="1">
    <location>
        <begin position="1465"/>
        <end position="1478"/>
    </location>
</feature>
<sequence>MNRSFRHVWNKAQGRFVVASETASSRGQGSGRARRAVVAGATVGAVMGLAVPTAHAQITVASGKTEVFRASNGVQVVNIETANQAGLSHNKFLNYNVEKTGVVLNNGNSDQMARQSQLAGQVAANLNLRSEARVILNEVVGNSRSMLQGFTEVLGGKADVVVANPYGITCSGCGFINTDRALLTTGLPQIGSGGTLDGFRVTQGDILIDGAGIDASSTRLLDLVARSIKVDGRLVGADVGITTGANDFTWATRNAVPVAGSDAAPSFAFDSTVLGGMYANRITIVATEAGVGVRMLGEVAATADDFVVSAAGKIEISTRISAERDLKLASTVGATAISIEGTETQLSSKRDLVLLASLGTVALDESTFSAGRDLTLTAASLIDHTATGKQRYAGRDATISTTGSTQIAGSTWGAGDDLAVTAASLTVNQGKLYSGADAQATGKSLSLTTTGGALALNGTSVQSTGTLELDSASSITTDATTEVRSTGDYQLSAVGAITHAGKLLGSAKGEIQAGTTLTNSNVIHAADDLTVSATTIENTATAGLSSLKALTLTASGNLRNRGALYAGEAMLLKVTGAGGTLRNYSTGTIDSSGTLTTNSANFVNNGAIVSVGDMLIKATSSFVNETVWNGGTLTKKDGSVNYGSTISVDKIANEGSFDAGMNAWLHDENFNYDEELVGLTLSELQALQKAQIIANGASSKLTIDYGPSGLNRVGVISAPTVEIKGTGTFTNEELALYNVQKVLRWVEIVDEKIGSDDYGSWARTSATRDDSFAMDPDDDDYDLGDWNPNHAGAPAWTRTYSDAEARQKAVQGGKLKDATVIGRSGAGIFATNLTFTGGTLVNEGSPWPDDKTRVRQATLQNPAVTTKNPGTSVTLPSNPNGYYVPSKDPAAKFLVETNPIFAVGSDFVGSDYMAQRFGFNPDTVQTRLGDANYEAYLIRQQLIEKTGSNVIAGYNNEADQMKRLMDQAYTQGQKLGMEFGKTPTAAQLAGLTEDIVWMEEVVVNGQKVLSPKVYLAATTVAAIDTGAVIGGQNVTIAGEGLKNTGGTIAGTGTLTVKTTGDITNTSGTIKGGDVNLTSTGGSIRNETLAIGSGDDTTYNTAIGKTAGIQSTGNLNLDAAKNIEVIGADVTAKGDASLSAGGNITVDTIVDKTTSTSFTESGGFLSSSSTRTTTGTETNIGSNLNTGGNLKIKSGGDTTIAGSNANVGGNLDAETGGSLNVIARQDKAFTQTESKTSGLGVGGGLAGTSTTTKDVFDGTNKGSTLNVGGNANIKSADTVTIQGSDVKVSGNADIDATKGIQVLDGLDEHRESTKTVTTTFMKVGGETAAEANAKAQNGSGRSAEAGASASANGSLKLAETTTTTTQSGSNTSVASNLSVGGNLNMKSEGTVTVQGSNVEAGGNLNVDAKNIDVLAGRNETWSNSQTESTSIGIYSDNSAEAGAKAKQTGASASASASASADSTTTIGVQTQSAESSDYSLKNTASSLKSGGNMNLNATEQAKFVGANVESGGDMSIKAKDISSMAAQDIEKSSSSSTTRTAGVYLGGNASADAAASSNGTASASASAEASAGLRYADQSESSSSGSVTQQTSSFKSGGNITREAQGTITDQGTQIEAAGNIKQSATTIKEVAAENSSYSTSNSSSNDARVGVYAGAGAGADSSTGNAGADASVGLKASYSGSTSSESESSTSTVTSRYKAGGSIDSTSTDKTTLIGTQFEAGKDVNISAGSLDYQAAKDTTTSSSSSLSGSAEVKVGILGTAGVNGSAELDAEKSKASSTTSNAGGINAGGSINIKTKGDATFEGTNMSAKDSATVDAGGNATFNAARDTSSESSVGVSASVSAGTSGSGSSRESEGAGSLGLSASGASSDTAKASTIQAGNGGVTIKSGGNTTLEGTQVQSSGTASVTAGGQVKAVDAKSSSSSYGVDASIGGGASSGDGKSKGSGGVSLGAEGSSSSSSQGVKIQSGAAVKP</sequence>
<dbReference type="NCBIfam" id="TIGR01901">
    <property type="entry name" value="adhes_NPXG"/>
    <property type="match status" value="1"/>
</dbReference>
<dbReference type="Pfam" id="PF13018">
    <property type="entry name" value="ESPR"/>
    <property type="match status" value="1"/>
</dbReference>
<feature type="compositionally biased region" description="Low complexity" evidence="1">
    <location>
        <begin position="1920"/>
        <end position="1930"/>
    </location>
</feature>
<feature type="region of interest" description="Disordered" evidence="1">
    <location>
        <begin position="1575"/>
        <end position="1599"/>
    </location>
</feature>
<dbReference type="Pfam" id="PF05860">
    <property type="entry name" value="TPS"/>
    <property type="match status" value="1"/>
</dbReference>
<feature type="region of interest" description="Disordered" evidence="1">
    <location>
        <begin position="1454"/>
        <end position="1478"/>
    </location>
</feature>